<dbReference type="EMBL" id="KZ503291">
    <property type="protein sequence ID" value="PKU66155.1"/>
    <property type="molecule type" value="Genomic_DNA"/>
</dbReference>
<organism evidence="9 10">
    <name type="scientific">Dendrobium catenatum</name>
    <dbReference type="NCBI Taxonomy" id="906689"/>
    <lineage>
        <taxon>Eukaryota</taxon>
        <taxon>Viridiplantae</taxon>
        <taxon>Streptophyta</taxon>
        <taxon>Embryophyta</taxon>
        <taxon>Tracheophyta</taxon>
        <taxon>Spermatophyta</taxon>
        <taxon>Magnoliopsida</taxon>
        <taxon>Liliopsida</taxon>
        <taxon>Asparagales</taxon>
        <taxon>Orchidaceae</taxon>
        <taxon>Epidendroideae</taxon>
        <taxon>Malaxideae</taxon>
        <taxon>Dendrobiinae</taxon>
        <taxon>Dendrobium</taxon>
    </lineage>
</organism>
<dbReference type="STRING" id="906689.A0A2I0VRW9"/>
<gene>
    <name evidence="9" type="primary">PARC</name>
    <name evidence="9" type="ORF">MA16_Dca009529</name>
</gene>
<feature type="domain" description="GST C-terminal" evidence="8">
    <location>
        <begin position="88"/>
        <end position="208"/>
    </location>
</feature>
<comment type="catalytic activity">
    <reaction evidence="4">
        <text>RX + glutathione = an S-substituted glutathione + a halide anion + H(+)</text>
        <dbReference type="Rhea" id="RHEA:16437"/>
        <dbReference type="ChEBI" id="CHEBI:15378"/>
        <dbReference type="ChEBI" id="CHEBI:16042"/>
        <dbReference type="ChEBI" id="CHEBI:17792"/>
        <dbReference type="ChEBI" id="CHEBI:57925"/>
        <dbReference type="ChEBI" id="CHEBI:90779"/>
        <dbReference type="EC" id="2.5.1.18"/>
    </reaction>
</comment>
<evidence type="ECO:0000256" key="4">
    <source>
        <dbReference type="ARBA" id="ARBA00047960"/>
    </source>
</evidence>
<evidence type="ECO:0000256" key="3">
    <source>
        <dbReference type="ARBA" id="ARBA00022679"/>
    </source>
</evidence>
<dbReference type="InterPro" id="IPR045073">
    <property type="entry name" value="Omega/Tau-like"/>
</dbReference>
<reference evidence="9 10" key="2">
    <citation type="journal article" date="2017" name="Nature">
        <title>The Apostasia genome and the evolution of orchids.</title>
        <authorList>
            <person name="Zhang G.Q."/>
            <person name="Liu K.W."/>
            <person name="Li Z."/>
            <person name="Lohaus R."/>
            <person name="Hsiao Y.Y."/>
            <person name="Niu S.C."/>
            <person name="Wang J.Y."/>
            <person name="Lin Y.C."/>
            <person name="Xu Q."/>
            <person name="Chen L.J."/>
            <person name="Yoshida K."/>
            <person name="Fujiwara S."/>
            <person name="Wang Z.W."/>
            <person name="Zhang Y.Q."/>
            <person name="Mitsuda N."/>
            <person name="Wang M."/>
            <person name="Liu G.H."/>
            <person name="Pecoraro L."/>
            <person name="Huang H.X."/>
            <person name="Xiao X.J."/>
            <person name="Lin M."/>
            <person name="Wu X.Y."/>
            <person name="Wu W.L."/>
            <person name="Chen Y.Y."/>
            <person name="Chang S.B."/>
            <person name="Sakamoto S."/>
            <person name="Ohme-Takagi M."/>
            <person name="Yagi M."/>
            <person name="Zeng S.J."/>
            <person name="Shen C.Y."/>
            <person name="Yeh C.M."/>
            <person name="Luo Y.B."/>
            <person name="Tsai W.C."/>
            <person name="Van de Peer Y."/>
            <person name="Liu Z.J."/>
        </authorList>
    </citation>
    <scope>NUCLEOTIDE SEQUENCE [LARGE SCALE GENOMIC DNA]</scope>
    <source>
        <tissue evidence="9">The whole plant</tissue>
    </source>
</reference>
<dbReference type="Proteomes" id="UP000233837">
    <property type="component" value="Unassembled WGS sequence"/>
</dbReference>
<dbReference type="SUPFAM" id="SSF47616">
    <property type="entry name" value="GST C-terminal domain-like"/>
    <property type="match status" value="1"/>
</dbReference>
<dbReference type="FunFam" id="1.20.1050.10:FF:000018">
    <property type="entry name" value="Glutathione S-transferase U20"/>
    <property type="match status" value="1"/>
</dbReference>
<evidence type="ECO:0000259" key="7">
    <source>
        <dbReference type="PROSITE" id="PS50404"/>
    </source>
</evidence>
<dbReference type="InterPro" id="IPR004045">
    <property type="entry name" value="Glutathione_S-Trfase_N"/>
</dbReference>
<dbReference type="PROSITE" id="PS50404">
    <property type="entry name" value="GST_NTER"/>
    <property type="match status" value="1"/>
</dbReference>
<keyword evidence="10" id="KW-1185">Reference proteome</keyword>
<dbReference type="InterPro" id="IPR004046">
    <property type="entry name" value="GST_C"/>
</dbReference>
<evidence type="ECO:0000313" key="9">
    <source>
        <dbReference type="EMBL" id="PKU66155.1"/>
    </source>
</evidence>
<evidence type="ECO:0000259" key="8">
    <source>
        <dbReference type="PROSITE" id="PS50405"/>
    </source>
</evidence>
<dbReference type="FunFam" id="3.40.30.10:FF:000014">
    <property type="entry name" value="Tau class glutathione S-transferase"/>
    <property type="match status" value="1"/>
</dbReference>
<keyword evidence="3 9" id="KW-0808">Transferase</keyword>
<dbReference type="OrthoDB" id="202840at2759"/>
<dbReference type="GO" id="GO:0005737">
    <property type="term" value="C:cytoplasm"/>
    <property type="evidence" value="ECO:0007669"/>
    <property type="project" value="TreeGrafter"/>
</dbReference>
<evidence type="ECO:0000256" key="1">
    <source>
        <dbReference type="ARBA" id="ARBA00003701"/>
    </source>
</evidence>
<dbReference type="PANTHER" id="PTHR11260">
    <property type="entry name" value="GLUTATHIONE S-TRANSFERASE, GST, SUPERFAMILY, GST DOMAIN CONTAINING"/>
    <property type="match status" value="1"/>
</dbReference>
<dbReference type="PROSITE" id="PS50405">
    <property type="entry name" value="GST_CTER"/>
    <property type="match status" value="1"/>
</dbReference>
<dbReference type="GO" id="GO:0004364">
    <property type="term" value="F:glutathione transferase activity"/>
    <property type="evidence" value="ECO:0007669"/>
    <property type="project" value="UniProtKB-EC"/>
</dbReference>
<comment type="function">
    <text evidence="1">Conjugation of reduced glutathione to a wide number of exogenous and endogenous hydrophobic electrophiles.</text>
</comment>
<reference evidence="9 10" key="1">
    <citation type="journal article" date="2016" name="Sci. Rep.">
        <title>The Dendrobium catenatum Lindl. genome sequence provides insights into polysaccharide synthase, floral development and adaptive evolution.</title>
        <authorList>
            <person name="Zhang G.Q."/>
            <person name="Xu Q."/>
            <person name="Bian C."/>
            <person name="Tsai W.C."/>
            <person name="Yeh C.M."/>
            <person name="Liu K.W."/>
            <person name="Yoshida K."/>
            <person name="Zhang L.S."/>
            <person name="Chang S.B."/>
            <person name="Chen F."/>
            <person name="Shi Y."/>
            <person name="Su Y.Y."/>
            <person name="Zhang Y.Q."/>
            <person name="Chen L.J."/>
            <person name="Yin Y."/>
            <person name="Lin M."/>
            <person name="Huang H."/>
            <person name="Deng H."/>
            <person name="Wang Z.W."/>
            <person name="Zhu S.L."/>
            <person name="Zhao X."/>
            <person name="Deng C."/>
            <person name="Niu S.C."/>
            <person name="Huang J."/>
            <person name="Wang M."/>
            <person name="Liu G.H."/>
            <person name="Yang H.J."/>
            <person name="Xiao X.J."/>
            <person name="Hsiao Y.Y."/>
            <person name="Wu W.L."/>
            <person name="Chen Y.Y."/>
            <person name="Mitsuda N."/>
            <person name="Ohme-Takagi M."/>
            <person name="Luo Y.B."/>
            <person name="Van de Peer Y."/>
            <person name="Liu Z.J."/>
        </authorList>
    </citation>
    <scope>NUCLEOTIDE SEQUENCE [LARGE SCALE GENOMIC DNA]</scope>
    <source>
        <tissue evidence="9">The whole plant</tissue>
    </source>
</reference>
<dbReference type="AlphaFoldDB" id="A0A2I0VRW9"/>
<dbReference type="SFLD" id="SFLDG01152">
    <property type="entry name" value="Main.3:_Omega-_and_Tau-like"/>
    <property type="match status" value="1"/>
</dbReference>
<dbReference type="InterPro" id="IPR010987">
    <property type="entry name" value="Glutathione-S-Trfase_C-like"/>
</dbReference>
<evidence type="ECO:0000313" key="10">
    <source>
        <dbReference type="Proteomes" id="UP000233837"/>
    </source>
</evidence>
<dbReference type="SFLD" id="SFLDG00358">
    <property type="entry name" value="Main_(cytGST)"/>
    <property type="match status" value="1"/>
</dbReference>
<dbReference type="InterPro" id="IPR045074">
    <property type="entry name" value="GST_C_Tau"/>
</dbReference>
<comment type="similarity">
    <text evidence="6">Belongs to the GST superfamily.</text>
</comment>
<dbReference type="Pfam" id="PF02798">
    <property type="entry name" value="GST_N"/>
    <property type="match status" value="1"/>
</dbReference>
<dbReference type="Gene3D" id="1.20.1050.10">
    <property type="match status" value="1"/>
</dbReference>
<dbReference type="InterPro" id="IPR036249">
    <property type="entry name" value="Thioredoxin-like_sf"/>
</dbReference>
<dbReference type="CDD" id="cd03058">
    <property type="entry name" value="GST_N_Tau"/>
    <property type="match status" value="1"/>
</dbReference>
<dbReference type="PANTHER" id="PTHR11260:SF547">
    <property type="entry name" value="GLUTATHIONE S-TRANSFERASE"/>
    <property type="match status" value="1"/>
</dbReference>
<name>A0A2I0VRW9_9ASPA</name>
<protein>
    <recommendedName>
        <fullName evidence="5">Probable glutathione S-transferase GSTU1</fullName>
        <ecNumber evidence="2">2.5.1.18</ecNumber>
    </recommendedName>
</protein>
<dbReference type="Pfam" id="PF00043">
    <property type="entry name" value="GST_C"/>
    <property type="match status" value="1"/>
</dbReference>
<proteinExistence type="inferred from homology"/>
<dbReference type="InterPro" id="IPR036282">
    <property type="entry name" value="Glutathione-S-Trfase_C_sf"/>
</dbReference>
<feature type="domain" description="GST N-terminal" evidence="7">
    <location>
        <begin position="4"/>
        <end position="83"/>
    </location>
</feature>
<dbReference type="Gene3D" id="3.40.30.10">
    <property type="entry name" value="Glutaredoxin"/>
    <property type="match status" value="1"/>
</dbReference>
<dbReference type="EC" id="2.5.1.18" evidence="2"/>
<evidence type="ECO:0000256" key="5">
    <source>
        <dbReference type="ARBA" id="ARBA00074965"/>
    </source>
</evidence>
<dbReference type="CDD" id="cd03185">
    <property type="entry name" value="GST_C_Tau"/>
    <property type="match status" value="1"/>
</dbReference>
<accession>A0A2I0VRW9</accession>
<evidence type="ECO:0000256" key="2">
    <source>
        <dbReference type="ARBA" id="ARBA00012452"/>
    </source>
</evidence>
<dbReference type="GO" id="GO:0006749">
    <property type="term" value="P:glutathione metabolic process"/>
    <property type="evidence" value="ECO:0007669"/>
    <property type="project" value="InterPro"/>
</dbReference>
<sequence length="220" mass="25560">MSRSNVVLLDHWVSPYAMRVRIALWEKGVEFESRQQDLGNKSELLLRSNPIYKKAPVLLHDDKPLCESLIIVEYIDEVWPSPPLLPSSSYERATARFWADFIDKKFAEAAIKTWRSARSAEELEAARNEFFETLKQLEEFLGEKDYFGGETFGLVDLALIPFWSWFSAYEKFGGFKIESPKLSAWIQRCMERESVAKALPAQEKVLEFVCMLRKIFGFDQ</sequence>
<evidence type="ECO:0000256" key="6">
    <source>
        <dbReference type="RuleBase" id="RU003494"/>
    </source>
</evidence>
<dbReference type="SFLD" id="SFLDS00019">
    <property type="entry name" value="Glutathione_Transferase_(cytos"/>
    <property type="match status" value="1"/>
</dbReference>
<dbReference type="InterPro" id="IPR040079">
    <property type="entry name" value="Glutathione_S-Trfase"/>
</dbReference>
<dbReference type="SUPFAM" id="SSF52833">
    <property type="entry name" value="Thioredoxin-like"/>
    <property type="match status" value="1"/>
</dbReference>